<dbReference type="VEuPathDB" id="FungiDB:RhiirA1_477089"/>
<comment type="caution">
    <text evidence="1">The sequence shown here is derived from an EMBL/GenBank/DDBJ whole genome shotgun (WGS) entry which is preliminary data.</text>
</comment>
<protein>
    <submittedName>
        <fullName evidence="1">Uncharacterized protein</fullName>
    </submittedName>
</protein>
<sequence>MKLTNKAVQVLRSISLKALDLFCQNLVGMIIHIIRYHKSISEDAINNPDLCHENVARFKRFLDSLHYKGSVIDMMDCTILKSKLQYSTNLGCIISDIKQRNAIAKYVRIPLLRFLLVIVALIPTGNDSTNKILALYQKLIDIAADFELPIISIRSDSAAAEFQDPKYGKKQQEMRP</sequence>
<dbReference type="VEuPathDB" id="FungiDB:RhiirFUN_004358"/>
<reference evidence="1 2" key="1">
    <citation type="submission" date="2016-04" db="EMBL/GenBank/DDBJ databases">
        <title>Genome analyses suggest a sexual origin of heterokaryosis in a supposedly ancient asexual fungus.</title>
        <authorList>
            <person name="Ropars J."/>
            <person name="Sedzielewska K."/>
            <person name="Noel J."/>
            <person name="Charron P."/>
            <person name="Farinelli L."/>
            <person name="Marton T."/>
            <person name="Kruger M."/>
            <person name="Pelin A."/>
            <person name="Brachmann A."/>
            <person name="Corradi N."/>
        </authorList>
    </citation>
    <scope>NUCLEOTIDE SEQUENCE [LARGE SCALE GENOMIC DNA]</scope>
    <source>
        <strain evidence="1 2">C2</strain>
    </source>
</reference>
<evidence type="ECO:0000313" key="1">
    <source>
        <dbReference type="EMBL" id="PKK57592.1"/>
    </source>
</evidence>
<dbReference type="EMBL" id="LLXL01004252">
    <property type="protein sequence ID" value="PKK57592.1"/>
    <property type="molecule type" value="Genomic_DNA"/>
</dbReference>
<organism evidence="1 2">
    <name type="scientific">Rhizophagus irregularis</name>
    <dbReference type="NCBI Taxonomy" id="588596"/>
    <lineage>
        <taxon>Eukaryota</taxon>
        <taxon>Fungi</taxon>
        <taxon>Fungi incertae sedis</taxon>
        <taxon>Mucoromycota</taxon>
        <taxon>Glomeromycotina</taxon>
        <taxon>Glomeromycetes</taxon>
        <taxon>Glomerales</taxon>
        <taxon>Glomeraceae</taxon>
        <taxon>Rhizophagus</taxon>
    </lineage>
</organism>
<dbReference type="Proteomes" id="UP000233469">
    <property type="component" value="Unassembled WGS sequence"/>
</dbReference>
<dbReference type="AlphaFoldDB" id="A0A2N1M7K4"/>
<gene>
    <name evidence="1" type="ORF">RhiirC2_797755</name>
</gene>
<accession>A0A2N1M7K4</accession>
<proteinExistence type="predicted"/>
<dbReference type="VEuPathDB" id="FungiDB:FUN_003957"/>
<name>A0A2N1M7K4_9GLOM</name>
<evidence type="ECO:0000313" key="2">
    <source>
        <dbReference type="Proteomes" id="UP000233469"/>
    </source>
</evidence>
<reference evidence="1 2" key="2">
    <citation type="submission" date="2017-10" db="EMBL/GenBank/DDBJ databases">
        <title>Extensive intraspecific genome diversity in a model arbuscular mycorrhizal fungus.</title>
        <authorList>
            <person name="Chen E.C.H."/>
            <person name="Morin E."/>
            <person name="Baudet D."/>
            <person name="Noel J."/>
            <person name="Ndikumana S."/>
            <person name="Charron P."/>
            <person name="St-Onge C."/>
            <person name="Giorgi J."/>
            <person name="Grigoriev I.V."/>
            <person name="Roux C."/>
            <person name="Martin F.M."/>
            <person name="Corradi N."/>
        </authorList>
    </citation>
    <scope>NUCLEOTIDE SEQUENCE [LARGE SCALE GENOMIC DNA]</scope>
    <source>
        <strain evidence="1 2">C2</strain>
    </source>
</reference>